<dbReference type="KEGG" id="tim:GMBLW1_28600"/>
<gene>
    <name evidence="2" type="ORF">GMBLW1_28600</name>
</gene>
<dbReference type="RefSeq" id="WP_162656344.1">
    <property type="nucleotide sequence ID" value="NZ_LR593887.1"/>
</dbReference>
<dbReference type="Proteomes" id="UP000464378">
    <property type="component" value="Chromosome"/>
</dbReference>
<dbReference type="AlphaFoldDB" id="A0A6C2YHU6"/>
<keyword evidence="1" id="KW-0472">Membrane</keyword>
<keyword evidence="3" id="KW-1185">Reference proteome</keyword>
<organism evidence="2">
    <name type="scientific">Tuwongella immobilis</name>
    <dbReference type="NCBI Taxonomy" id="692036"/>
    <lineage>
        <taxon>Bacteria</taxon>
        <taxon>Pseudomonadati</taxon>
        <taxon>Planctomycetota</taxon>
        <taxon>Planctomycetia</taxon>
        <taxon>Gemmatales</taxon>
        <taxon>Gemmataceae</taxon>
        <taxon>Tuwongella</taxon>
    </lineage>
</organism>
<protein>
    <submittedName>
        <fullName evidence="2">Uncharacterized protein</fullName>
    </submittedName>
</protein>
<name>A0A6C2YHU6_9BACT</name>
<reference evidence="2" key="1">
    <citation type="submission" date="2019-04" db="EMBL/GenBank/DDBJ databases">
        <authorList>
            <consortium name="Science for Life Laboratories"/>
        </authorList>
    </citation>
    <scope>NUCLEOTIDE SEQUENCE</scope>
    <source>
        <strain evidence="2">MBLW1</strain>
    </source>
</reference>
<accession>A0A6C2YHU6</accession>
<evidence type="ECO:0000313" key="3">
    <source>
        <dbReference type="Proteomes" id="UP000464378"/>
    </source>
</evidence>
<dbReference type="EMBL" id="LR593887">
    <property type="protein sequence ID" value="VTR97625.1"/>
    <property type="molecule type" value="Genomic_DNA"/>
</dbReference>
<sequence length="331" mass="36953">MPSRWIVGAILTFWLASAGWLFWREIGARYFLEQPPSLSTDIGDEATTAAPETLWSLHRLEKDGSLKEIGRAATKLQYFPEDDTFSLIGRMYQVKLEYPLLGFGTLEVQIPDLNTGNRVTRAGIIRETAAQGKMAIALNLGGVTLPPMQFEADLHGKVVDTTIAWKILVRSKDGAFGKWEIQPEIPPTAVPSGSVINPLQPLNRIRDLRAGQSWEQSLIDPIADAMQAAVPQLIQEMSKSSGVKPNQLPKIDLPIATRPILRARVLSEQRDLLWQGVTDRCRIIEYTAGEELVGRTWVAVENDLVMRQEAFQAGESLIMQREDPSRSELKK</sequence>
<evidence type="ECO:0000256" key="1">
    <source>
        <dbReference type="SAM" id="Phobius"/>
    </source>
</evidence>
<dbReference type="InParanoid" id="A0A6C2YHU6"/>
<proteinExistence type="predicted"/>
<evidence type="ECO:0000313" key="2">
    <source>
        <dbReference type="EMBL" id="VIP01100.1"/>
    </source>
</evidence>
<keyword evidence="1" id="KW-1133">Transmembrane helix</keyword>
<dbReference type="EMBL" id="LR586016">
    <property type="protein sequence ID" value="VIP01100.1"/>
    <property type="molecule type" value="Genomic_DNA"/>
</dbReference>
<keyword evidence="1" id="KW-0812">Transmembrane</keyword>
<feature type="transmembrane region" description="Helical" evidence="1">
    <location>
        <begin position="6"/>
        <end position="23"/>
    </location>
</feature>